<dbReference type="STRING" id="1121877.FEAC_30010"/>
<dbReference type="EMBL" id="JXUW01000052">
    <property type="protein sequence ID" value="KJE75271.1"/>
    <property type="molecule type" value="Genomic_DNA"/>
</dbReference>
<dbReference type="Proteomes" id="UP000032336">
    <property type="component" value="Unassembled WGS sequence"/>
</dbReference>
<gene>
    <name evidence="5" type="primary">xerD3</name>
    <name evidence="5" type="ORF">FEAC_30010</name>
</gene>
<comment type="caution">
    <text evidence="5">The sequence shown here is derived from an EMBL/GenBank/DDBJ whole genome shotgun (WGS) entry which is preliminary data.</text>
</comment>
<evidence type="ECO:0000259" key="4">
    <source>
        <dbReference type="PROSITE" id="PS51898"/>
    </source>
</evidence>
<dbReference type="Pfam" id="PF00589">
    <property type="entry name" value="Phage_integrase"/>
    <property type="match status" value="1"/>
</dbReference>
<accession>A0A0D8FQ57</accession>
<proteinExistence type="inferred from homology"/>
<dbReference type="PANTHER" id="PTHR30349">
    <property type="entry name" value="PHAGE INTEGRASE-RELATED"/>
    <property type="match status" value="1"/>
</dbReference>
<dbReference type="InterPro" id="IPR011010">
    <property type="entry name" value="DNA_brk_join_enz"/>
</dbReference>
<keyword evidence="3" id="KW-0233">DNA recombination</keyword>
<dbReference type="InterPro" id="IPR013762">
    <property type="entry name" value="Integrase-like_cat_sf"/>
</dbReference>
<dbReference type="AlphaFoldDB" id="A0A0D8FQ57"/>
<name>A0A0D8FQ57_9ACTN</name>
<comment type="similarity">
    <text evidence="1">Belongs to the 'phage' integrase family.</text>
</comment>
<dbReference type="GO" id="GO:0003677">
    <property type="term" value="F:DNA binding"/>
    <property type="evidence" value="ECO:0007669"/>
    <property type="project" value="UniProtKB-KW"/>
</dbReference>
<evidence type="ECO:0000256" key="1">
    <source>
        <dbReference type="ARBA" id="ARBA00008857"/>
    </source>
</evidence>
<dbReference type="GO" id="GO:0006310">
    <property type="term" value="P:DNA recombination"/>
    <property type="evidence" value="ECO:0007669"/>
    <property type="project" value="UniProtKB-KW"/>
</dbReference>
<keyword evidence="2" id="KW-0238">DNA-binding</keyword>
<dbReference type="GeneID" id="78373946"/>
<protein>
    <submittedName>
        <fullName evidence="5">Tyrosine recombinase XerD</fullName>
    </submittedName>
</protein>
<evidence type="ECO:0000313" key="5">
    <source>
        <dbReference type="EMBL" id="KJE75271.1"/>
    </source>
</evidence>
<dbReference type="PATRIC" id="fig|1121877.4.peg.3389"/>
<dbReference type="Gene3D" id="1.10.443.10">
    <property type="entry name" value="Intergrase catalytic core"/>
    <property type="match status" value="1"/>
</dbReference>
<dbReference type="PROSITE" id="PS51898">
    <property type="entry name" value="TYR_RECOMBINASE"/>
    <property type="match status" value="1"/>
</dbReference>
<organism evidence="5 6">
    <name type="scientific">Ferrimicrobium acidiphilum DSM 19497</name>
    <dbReference type="NCBI Taxonomy" id="1121877"/>
    <lineage>
        <taxon>Bacteria</taxon>
        <taxon>Bacillati</taxon>
        <taxon>Actinomycetota</taxon>
        <taxon>Acidimicrobiia</taxon>
        <taxon>Acidimicrobiales</taxon>
        <taxon>Acidimicrobiaceae</taxon>
        <taxon>Ferrimicrobium</taxon>
    </lineage>
</organism>
<evidence type="ECO:0000256" key="3">
    <source>
        <dbReference type="ARBA" id="ARBA00023172"/>
    </source>
</evidence>
<dbReference type="SUPFAM" id="SSF56349">
    <property type="entry name" value="DNA breaking-rejoining enzymes"/>
    <property type="match status" value="1"/>
</dbReference>
<evidence type="ECO:0000313" key="6">
    <source>
        <dbReference type="Proteomes" id="UP000032336"/>
    </source>
</evidence>
<dbReference type="RefSeq" id="WP_035392341.1">
    <property type="nucleotide sequence ID" value="NZ_JQKF01000088.1"/>
</dbReference>
<evidence type="ECO:0000256" key="2">
    <source>
        <dbReference type="ARBA" id="ARBA00023125"/>
    </source>
</evidence>
<sequence>MTSYTYCSALQDHIEGVIRQKRALGFSYDTEAHILMKFDRFCIAQGCAKPQLDKTLVEAWNAKRPNESPTTRMGRISALRQLALYMVRMDLPAYVTPTHHHPKVPRYIPYIFTAAELGALFAQIDSCTYCCEVPYRQWVMPLLFRLLYGCGLRLSEALCLHLADVDLKTGVLTIHDAKFHKDRLVPITEELQQRFRDYAQLVHRSSDPEALFFVGRPGHPLSGGNVYKNFRRFLWQAGISHGGWGKGPRVHDFRHTFAVHCLARWVREGKDLAVYLPILKTYLGHYSFGDTAYYLRLTAELYPYITAQMEQTFGYIFPKVEGAPNEAD</sequence>
<dbReference type="InterPro" id="IPR002104">
    <property type="entry name" value="Integrase_catalytic"/>
</dbReference>
<keyword evidence="6" id="KW-1185">Reference proteome</keyword>
<dbReference type="InterPro" id="IPR050090">
    <property type="entry name" value="Tyrosine_recombinase_XerCD"/>
</dbReference>
<reference evidence="5 6" key="1">
    <citation type="submission" date="2015-01" db="EMBL/GenBank/DDBJ databases">
        <title>Draft genome of the acidophilic iron oxidizer Ferrimicrobium acidiphilum strain T23.</title>
        <authorList>
            <person name="Poehlein A."/>
            <person name="Eisen S."/>
            <person name="Schloemann M."/>
            <person name="Johnson B.D."/>
            <person name="Daniel R."/>
            <person name="Muehling M."/>
        </authorList>
    </citation>
    <scope>NUCLEOTIDE SEQUENCE [LARGE SCALE GENOMIC DNA]</scope>
    <source>
        <strain evidence="5 6">T23</strain>
    </source>
</reference>
<dbReference type="eggNOG" id="COG0582">
    <property type="taxonomic scope" value="Bacteria"/>
</dbReference>
<dbReference type="GO" id="GO:0015074">
    <property type="term" value="P:DNA integration"/>
    <property type="evidence" value="ECO:0007669"/>
    <property type="project" value="InterPro"/>
</dbReference>
<feature type="domain" description="Tyr recombinase" evidence="4">
    <location>
        <begin position="107"/>
        <end position="315"/>
    </location>
</feature>
<dbReference type="PANTHER" id="PTHR30349:SF41">
    <property type="entry name" value="INTEGRASE_RECOMBINASE PROTEIN MJ0367-RELATED"/>
    <property type="match status" value="1"/>
</dbReference>
<dbReference type="OrthoDB" id="5464621at2"/>